<evidence type="ECO:0000256" key="6">
    <source>
        <dbReference type="ARBA" id="ARBA00022989"/>
    </source>
</evidence>
<feature type="transmembrane region" description="Helical" evidence="8">
    <location>
        <begin position="193"/>
        <end position="213"/>
    </location>
</feature>
<feature type="transmembrane region" description="Helical" evidence="8">
    <location>
        <begin position="92"/>
        <end position="114"/>
    </location>
</feature>
<dbReference type="InterPro" id="IPR037294">
    <property type="entry name" value="ABC_BtuC-like"/>
</dbReference>
<comment type="similarity">
    <text evidence="2">Belongs to the binding-protein-dependent transport system permease family. FecCD subfamily.</text>
</comment>
<dbReference type="GO" id="GO:0005886">
    <property type="term" value="C:plasma membrane"/>
    <property type="evidence" value="ECO:0007669"/>
    <property type="project" value="UniProtKB-SubCell"/>
</dbReference>
<dbReference type="CDD" id="cd06550">
    <property type="entry name" value="TM_ABC_iron-siderophores_like"/>
    <property type="match status" value="1"/>
</dbReference>
<evidence type="ECO:0000256" key="3">
    <source>
        <dbReference type="ARBA" id="ARBA00022448"/>
    </source>
</evidence>
<dbReference type="AlphaFoldDB" id="A0A1C4CRS9"/>
<feature type="transmembrane region" description="Helical" evidence="8">
    <location>
        <begin position="242"/>
        <end position="270"/>
    </location>
</feature>
<reference evidence="10" key="1">
    <citation type="submission" date="2016-08" db="EMBL/GenBank/DDBJ databases">
        <authorList>
            <person name="Varghese N."/>
            <person name="Submissions Spin"/>
        </authorList>
    </citation>
    <scope>NUCLEOTIDE SEQUENCE [LARGE SCALE GENOMIC DNA]</scope>
    <source>
        <strain evidence="10">R-53248</strain>
    </source>
</reference>
<keyword evidence="3" id="KW-0813">Transport</keyword>
<dbReference type="STRING" id="1798182.GA0061081_11060"/>
<proteinExistence type="inferred from homology"/>
<evidence type="ECO:0000313" key="10">
    <source>
        <dbReference type="Proteomes" id="UP000199670"/>
    </source>
</evidence>
<feature type="transmembrane region" description="Helical" evidence="8">
    <location>
        <begin position="153"/>
        <end position="173"/>
    </location>
</feature>
<dbReference type="InterPro" id="IPR000522">
    <property type="entry name" value="ABC_transptr_permease_BtuC"/>
</dbReference>
<dbReference type="FunFam" id="1.10.3470.10:FF:000001">
    <property type="entry name" value="Vitamin B12 ABC transporter permease BtuC"/>
    <property type="match status" value="1"/>
</dbReference>
<feature type="transmembrane region" description="Helical" evidence="8">
    <location>
        <begin position="120"/>
        <end position="141"/>
    </location>
</feature>
<dbReference type="Pfam" id="PF01032">
    <property type="entry name" value="FecCD"/>
    <property type="match status" value="1"/>
</dbReference>
<protein>
    <submittedName>
        <fullName evidence="9">Iron complex transport system permease protein</fullName>
    </submittedName>
</protein>
<dbReference type="Proteomes" id="UP000199670">
    <property type="component" value="Unassembled WGS sequence"/>
</dbReference>
<keyword evidence="4" id="KW-1003">Cell membrane</keyword>
<comment type="subcellular location">
    <subcellularLocation>
        <location evidence="1">Cell membrane</location>
        <topology evidence="1">Multi-pass membrane protein</topology>
    </subcellularLocation>
</comment>
<evidence type="ECO:0000256" key="7">
    <source>
        <dbReference type="ARBA" id="ARBA00023136"/>
    </source>
</evidence>
<name>A0A1C4CRS9_9GAMM</name>
<dbReference type="GO" id="GO:0033214">
    <property type="term" value="P:siderophore-iron import into cell"/>
    <property type="evidence" value="ECO:0007669"/>
    <property type="project" value="TreeGrafter"/>
</dbReference>
<keyword evidence="6 8" id="KW-1133">Transmembrane helix</keyword>
<dbReference type="PANTHER" id="PTHR30472:SF25">
    <property type="entry name" value="ABC TRANSPORTER PERMEASE PROTEIN MJ0876-RELATED"/>
    <property type="match status" value="1"/>
</dbReference>
<evidence type="ECO:0000313" key="9">
    <source>
        <dbReference type="EMBL" id="SCC21768.1"/>
    </source>
</evidence>
<dbReference type="EMBL" id="FMAQ01000010">
    <property type="protein sequence ID" value="SCC21768.1"/>
    <property type="molecule type" value="Genomic_DNA"/>
</dbReference>
<dbReference type="PANTHER" id="PTHR30472">
    <property type="entry name" value="FERRIC ENTEROBACTIN TRANSPORT SYSTEM PERMEASE PROTEIN"/>
    <property type="match status" value="1"/>
</dbReference>
<evidence type="ECO:0000256" key="4">
    <source>
        <dbReference type="ARBA" id="ARBA00022475"/>
    </source>
</evidence>
<organism evidence="9 10">
    <name type="scientific">Gilliamella bombicola</name>
    <dbReference type="NCBI Taxonomy" id="1798182"/>
    <lineage>
        <taxon>Bacteria</taxon>
        <taxon>Pseudomonadati</taxon>
        <taxon>Pseudomonadota</taxon>
        <taxon>Gammaproteobacteria</taxon>
        <taxon>Orbales</taxon>
        <taxon>Orbaceae</taxon>
        <taxon>Gilliamella</taxon>
    </lineage>
</organism>
<keyword evidence="5 8" id="KW-0812">Transmembrane</keyword>
<feature type="transmembrane region" description="Helical" evidence="8">
    <location>
        <begin position="58"/>
        <end position="80"/>
    </location>
</feature>
<keyword evidence="7 8" id="KW-0472">Membrane</keyword>
<dbReference type="Gene3D" id="1.10.3470.10">
    <property type="entry name" value="ABC transporter involved in vitamin B12 uptake, BtuC"/>
    <property type="match status" value="1"/>
</dbReference>
<accession>A0A1C4CRS9</accession>
<dbReference type="RefSeq" id="WP_245176388.1">
    <property type="nucleotide sequence ID" value="NZ_FMAQ01000010.1"/>
</dbReference>
<evidence type="ECO:0000256" key="2">
    <source>
        <dbReference type="ARBA" id="ARBA00007935"/>
    </source>
</evidence>
<dbReference type="SUPFAM" id="SSF81345">
    <property type="entry name" value="ABC transporter involved in vitamin B12 uptake, BtuC"/>
    <property type="match status" value="1"/>
</dbReference>
<evidence type="ECO:0000256" key="5">
    <source>
        <dbReference type="ARBA" id="ARBA00022692"/>
    </source>
</evidence>
<evidence type="ECO:0000256" key="1">
    <source>
        <dbReference type="ARBA" id="ARBA00004651"/>
    </source>
</evidence>
<feature type="transmembrane region" description="Helical" evidence="8">
    <location>
        <begin position="313"/>
        <end position="330"/>
    </location>
</feature>
<dbReference type="GO" id="GO:0022857">
    <property type="term" value="F:transmembrane transporter activity"/>
    <property type="evidence" value="ECO:0007669"/>
    <property type="project" value="InterPro"/>
</dbReference>
<evidence type="ECO:0000256" key="8">
    <source>
        <dbReference type="SAM" id="Phobius"/>
    </source>
</evidence>
<feature type="transmembrane region" description="Helical" evidence="8">
    <location>
        <begin position="282"/>
        <end position="301"/>
    </location>
</feature>
<keyword evidence="10" id="KW-1185">Reference proteome</keyword>
<gene>
    <name evidence="9" type="ORF">GA0061081_11060</name>
</gene>
<sequence>MQNNRHYSNSHRSLLWGLTCFLLALILLSANCGALNLSITHLMNMPLDDPLWNIWLNIRMPRIILAVVVGMALASSGAVMQGLFRNPLADSGLLGISSGAALMVGLSILFPAIFPPIMMLYGKMVAAFVGSLLICLLIYIYSLNSQCNLAKMVLLGVAINAIIGAIMGCLSYIGDEVQLRQISLWSMGNLGKGSWDLVLVAVSFIAPALFAVFKLAHHLNILQLGDEDAHYLGINVQRIKRYLLLLCAVLIGTSVAVSGIIAFVGLVVPHMIRLKVGANHRWLLPASALGGACLLLLADTFARTLVAPTEIPVGLFTSLIGGPYFLWLILKHK</sequence>